<dbReference type="Gene3D" id="3.30.40.10">
    <property type="entry name" value="Zinc/RING finger domain, C3HC4 (zinc finger)"/>
    <property type="match status" value="1"/>
</dbReference>
<evidence type="ECO:0000313" key="7">
    <source>
        <dbReference type="EMBL" id="MBY79197.1"/>
    </source>
</evidence>
<organism evidence="7">
    <name type="scientific">Sipha flava</name>
    <name type="common">yellow sugarcane aphid</name>
    <dbReference type="NCBI Taxonomy" id="143950"/>
    <lineage>
        <taxon>Eukaryota</taxon>
        <taxon>Metazoa</taxon>
        <taxon>Ecdysozoa</taxon>
        <taxon>Arthropoda</taxon>
        <taxon>Hexapoda</taxon>
        <taxon>Insecta</taxon>
        <taxon>Pterygota</taxon>
        <taxon>Neoptera</taxon>
        <taxon>Paraneoptera</taxon>
        <taxon>Hemiptera</taxon>
        <taxon>Sternorrhyncha</taxon>
        <taxon>Aphidomorpha</taxon>
        <taxon>Aphidoidea</taxon>
        <taxon>Aphididae</taxon>
        <taxon>Sipha</taxon>
    </lineage>
</organism>
<dbReference type="InterPro" id="IPR013083">
    <property type="entry name" value="Znf_RING/FYVE/PHD"/>
</dbReference>
<protein>
    <submittedName>
        <fullName evidence="7">Tripartite motif-containing protein 3</fullName>
    </submittedName>
    <submittedName>
        <fullName evidence="9 10">Uncharacterized protein LOC112679993</fullName>
    </submittedName>
</protein>
<name>A0A2S2QN69_9HEMI</name>
<keyword evidence="8" id="KW-1185">Reference proteome</keyword>
<keyword evidence="2 4" id="KW-0863">Zinc-finger</keyword>
<dbReference type="Gene3D" id="2.120.10.30">
    <property type="entry name" value="TolB, C-terminal domain"/>
    <property type="match status" value="1"/>
</dbReference>
<dbReference type="OrthoDB" id="252722at2759"/>
<dbReference type="AlphaFoldDB" id="A0A2S2QN69"/>
<dbReference type="InterPro" id="IPR011042">
    <property type="entry name" value="6-blade_b-propeller_TolB-like"/>
</dbReference>
<dbReference type="RefSeq" id="XP_025406748.1">
    <property type="nucleotide sequence ID" value="XM_025550963.1"/>
</dbReference>
<dbReference type="InterPro" id="IPR001841">
    <property type="entry name" value="Znf_RING"/>
</dbReference>
<dbReference type="InterPro" id="IPR047153">
    <property type="entry name" value="TRIM45/56/19-like"/>
</dbReference>
<keyword evidence="3" id="KW-0862">Zinc</keyword>
<evidence type="ECO:0000313" key="9">
    <source>
        <dbReference type="RefSeq" id="XP_025406079.1"/>
    </source>
</evidence>
<feature type="region of interest" description="Disordered" evidence="5">
    <location>
        <begin position="80"/>
        <end position="106"/>
    </location>
</feature>
<dbReference type="RefSeq" id="XP_025406079.1">
    <property type="nucleotide sequence ID" value="XM_025550294.1"/>
</dbReference>
<dbReference type="Proteomes" id="UP000694846">
    <property type="component" value="Unplaced"/>
</dbReference>
<evidence type="ECO:0000256" key="4">
    <source>
        <dbReference type="PROSITE-ProRule" id="PRU00175"/>
    </source>
</evidence>
<evidence type="ECO:0000313" key="8">
    <source>
        <dbReference type="Proteomes" id="UP000694846"/>
    </source>
</evidence>
<keyword evidence="1" id="KW-0479">Metal-binding</keyword>
<dbReference type="PANTHER" id="PTHR25462">
    <property type="entry name" value="BONUS, ISOFORM C-RELATED"/>
    <property type="match status" value="1"/>
</dbReference>
<dbReference type="InterPro" id="IPR013783">
    <property type="entry name" value="Ig-like_fold"/>
</dbReference>
<dbReference type="GO" id="GO:0005654">
    <property type="term" value="C:nucleoplasm"/>
    <property type="evidence" value="ECO:0007669"/>
    <property type="project" value="TreeGrafter"/>
</dbReference>
<dbReference type="EMBL" id="GGMS01009994">
    <property type="protein sequence ID" value="MBY79197.1"/>
    <property type="molecule type" value="Transcribed_RNA"/>
</dbReference>
<evidence type="ECO:0000256" key="1">
    <source>
        <dbReference type="ARBA" id="ARBA00022723"/>
    </source>
</evidence>
<evidence type="ECO:0000256" key="5">
    <source>
        <dbReference type="SAM" id="MobiDB-lite"/>
    </source>
</evidence>
<proteinExistence type="predicted"/>
<gene>
    <name evidence="7" type="primary">Trim3</name>
    <name evidence="9 10" type="synonym">LOC112679993</name>
    <name evidence="7" type="ORF">g.24533</name>
</gene>
<dbReference type="PROSITE" id="PS50089">
    <property type="entry name" value="ZF_RING_2"/>
    <property type="match status" value="1"/>
</dbReference>
<dbReference type="GO" id="GO:0061630">
    <property type="term" value="F:ubiquitin protein ligase activity"/>
    <property type="evidence" value="ECO:0007669"/>
    <property type="project" value="TreeGrafter"/>
</dbReference>
<accession>A0A2S2QN69</accession>
<reference evidence="9 10" key="2">
    <citation type="submission" date="2025-04" db="UniProtKB">
        <authorList>
            <consortium name="RefSeq"/>
        </authorList>
    </citation>
    <scope>IDENTIFICATION</scope>
    <source>
        <tissue evidence="9 10">Whole body</tissue>
    </source>
</reference>
<dbReference type="SUPFAM" id="SSF57850">
    <property type="entry name" value="RING/U-box"/>
    <property type="match status" value="1"/>
</dbReference>
<dbReference type="PROSITE" id="PS00518">
    <property type="entry name" value="ZF_RING_1"/>
    <property type="match status" value="1"/>
</dbReference>
<dbReference type="InterPro" id="IPR017907">
    <property type="entry name" value="Znf_RING_CS"/>
</dbReference>
<dbReference type="PANTHER" id="PTHR25462:SF285">
    <property type="entry name" value="RING-TYPE DOMAIN-CONTAINING PROTEIN"/>
    <property type="match status" value="1"/>
</dbReference>
<evidence type="ECO:0000256" key="2">
    <source>
        <dbReference type="ARBA" id="ARBA00022771"/>
    </source>
</evidence>
<evidence type="ECO:0000259" key="6">
    <source>
        <dbReference type="PROSITE" id="PS50089"/>
    </source>
</evidence>
<evidence type="ECO:0000256" key="3">
    <source>
        <dbReference type="ARBA" id="ARBA00022833"/>
    </source>
</evidence>
<evidence type="ECO:0000313" key="10">
    <source>
        <dbReference type="RefSeq" id="XP_025406748.1"/>
    </source>
</evidence>
<dbReference type="SUPFAM" id="SSF75011">
    <property type="entry name" value="3-carboxy-cis,cis-mucoante lactonizing enzyme"/>
    <property type="match status" value="1"/>
</dbReference>
<feature type="compositionally biased region" description="Low complexity" evidence="5">
    <location>
        <begin position="87"/>
        <end position="106"/>
    </location>
</feature>
<sequence length="795" mass="88391">MVTVNNNNSGSSNSTQLIETVSIDYEDFNDTFLTCATCLCIYDGAERAPKLLPCSHTVCVHCLTRIVAAANNRRTTLDTSLNISRGSGSSNITQSQQQQDSQTAQQPRQTFRCPICRELIVVPNNGGVAALPPSFLVNQLLDLISTHRRRTLIPTCCGGGLMSSHMNQELLYCEPCDQVFCSICTKHELVPSGENLISSKSPPLVHTIIPVSVAMKRTSEIMLYKANECVAKLNCSRDGVHTELERLDTARNECFAILDESFSDLMNIIENRKLQLQQQIHKACDAKNRILSQQLAAIEIEKTKVMDECGNVHQLLDVHSINQRIQILNKRLEQSTSGIDEPRENGFIALDLELTEIKNVLKNAIGQMGRVRTTTTCPSHCTLEVLKSNGENLVISRLVDTRIAVLTAVDYDGNQRTLGGDPVTVKLIGPLEDAQNERVESHLGHQQKENDNVRVIDHKNGKYTIRLCLSTCGRYRLNVCVLGRPVPFNGSNGRIEFSVTKNIDPICQYNRGPTVQQPAAIAVDQNTSRVYVLDTGNCRIRVLDTNLNYICDIQNIEAMRSRSSTGIGLLSDETLVTVNWRTNTATQMTLNGETIKTWTHSSMIEPMCVVVDRMYDHVLIGDSSYNIHVFKATTAQHLFTINNNKTDGKSAEFVGSFMAIGPNSQIIVISSTLTIGCRYLDIYSCKGTYERSITVVITADKSLQSYSSLATCNNFILATRRYYNSYVIDLIDMETEKLINTVDSNSCKLRRPAGIVSFTELQDSSADDTQLSQCSSYYLLVTDVAADSVNKYQYF</sequence>
<dbReference type="GO" id="GO:0008270">
    <property type="term" value="F:zinc ion binding"/>
    <property type="evidence" value="ECO:0007669"/>
    <property type="project" value="UniProtKB-KW"/>
</dbReference>
<reference evidence="7" key="1">
    <citation type="submission" date="2018-04" db="EMBL/GenBank/DDBJ databases">
        <title>Transcriptome assembly of Sipha flava.</title>
        <authorList>
            <person name="Scully E.D."/>
            <person name="Geib S.M."/>
            <person name="Palmer N.A."/>
            <person name="Koch K."/>
            <person name="Bradshaw J."/>
            <person name="Heng-Moss T."/>
            <person name="Sarath G."/>
        </authorList>
    </citation>
    <scope>NUCLEOTIDE SEQUENCE</scope>
</reference>
<dbReference type="Gene3D" id="2.60.40.10">
    <property type="entry name" value="Immunoglobulins"/>
    <property type="match status" value="1"/>
</dbReference>
<dbReference type="SMART" id="SM00184">
    <property type="entry name" value="RING"/>
    <property type="match status" value="1"/>
</dbReference>
<feature type="domain" description="RING-type" evidence="6">
    <location>
        <begin position="35"/>
        <end position="117"/>
    </location>
</feature>